<dbReference type="EMBL" id="UINC01004800">
    <property type="protein sequence ID" value="SVA16941.1"/>
    <property type="molecule type" value="Genomic_DNA"/>
</dbReference>
<gene>
    <name evidence="3" type="ORF">METZ01_LOCUS69795</name>
</gene>
<dbReference type="Gene3D" id="3.90.180.10">
    <property type="entry name" value="Medium-chain alcohol dehydrogenases, catalytic domain"/>
    <property type="match status" value="1"/>
</dbReference>
<name>A0A381TN56_9ZZZZ</name>
<dbReference type="InterPro" id="IPR013154">
    <property type="entry name" value="ADH-like_N"/>
</dbReference>
<dbReference type="SUPFAM" id="SSF51735">
    <property type="entry name" value="NAD(P)-binding Rossmann-fold domains"/>
    <property type="match status" value="1"/>
</dbReference>
<dbReference type="InterPro" id="IPR051603">
    <property type="entry name" value="Zinc-ADH_QOR/CCCR"/>
</dbReference>
<dbReference type="Pfam" id="PF08240">
    <property type="entry name" value="ADH_N"/>
    <property type="match status" value="1"/>
</dbReference>
<sequence>MKAVRIHEHGGTDVLVWEEISDPVIKPDQALVQIKAAAINHLDIWVRRGIPGISLPMILGSDAAGIIKKVGQDISGFTIGDEVVINPLIFCGECEACNNGRENECPFIGIFGESTDGTNCEFIAVNERNLRKKPNNIDFESAASFPLAGQTAYQMLINRAQVKEGDTVLVWGSSSGVGSFGLQIAKAIGCKVIATGGTPAKCNQAIDLGADISLNHYEDDILGAVKDFTNGSGVDVVFEHSGASTWDVSMKILGKHGRVVTCGATTGPKVSIDLRYIFFKQQSILGSTMGNVQALDAVIELIQTDKIKPIVDEIFSMEKIADAHKHLENSNQFGKVVLIP</sequence>
<dbReference type="InterPro" id="IPR036291">
    <property type="entry name" value="NAD(P)-bd_dom_sf"/>
</dbReference>
<evidence type="ECO:0000313" key="3">
    <source>
        <dbReference type="EMBL" id="SVA16941.1"/>
    </source>
</evidence>
<dbReference type="GO" id="GO:0016491">
    <property type="term" value="F:oxidoreductase activity"/>
    <property type="evidence" value="ECO:0007669"/>
    <property type="project" value="InterPro"/>
</dbReference>
<accession>A0A381TN56</accession>
<evidence type="ECO:0000259" key="2">
    <source>
        <dbReference type="SMART" id="SM00829"/>
    </source>
</evidence>
<dbReference type="Pfam" id="PF00107">
    <property type="entry name" value="ADH_zinc_N"/>
    <property type="match status" value="1"/>
</dbReference>
<dbReference type="Gene3D" id="3.40.50.720">
    <property type="entry name" value="NAD(P)-binding Rossmann-like Domain"/>
    <property type="match status" value="1"/>
</dbReference>
<dbReference type="InterPro" id="IPR011032">
    <property type="entry name" value="GroES-like_sf"/>
</dbReference>
<reference evidence="3" key="1">
    <citation type="submission" date="2018-05" db="EMBL/GenBank/DDBJ databases">
        <authorList>
            <person name="Lanie J.A."/>
            <person name="Ng W.-L."/>
            <person name="Kazmierczak K.M."/>
            <person name="Andrzejewski T.M."/>
            <person name="Davidsen T.M."/>
            <person name="Wayne K.J."/>
            <person name="Tettelin H."/>
            <person name="Glass J.I."/>
            <person name="Rusch D."/>
            <person name="Podicherti R."/>
            <person name="Tsui H.-C.T."/>
            <person name="Winkler M.E."/>
        </authorList>
    </citation>
    <scope>NUCLEOTIDE SEQUENCE</scope>
</reference>
<proteinExistence type="predicted"/>
<keyword evidence="1" id="KW-0521">NADP</keyword>
<dbReference type="InterPro" id="IPR020843">
    <property type="entry name" value="ER"/>
</dbReference>
<dbReference type="AlphaFoldDB" id="A0A381TN56"/>
<organism evidence="3">
    <name type="scientific">marine metagenome</name>
    <dbReference type="NCBI Taxonomy" id="408172"/>
    <lineage>
        <taxon>unclassified sequences</taxon>
        <taxon>metagenomes</taxon>
        <taxon>ecological metagenomes</taxon>
    </lineage>
</organism>
<dbReference type="PANTHER" id="PTHR44154">
    <property type="entry name" value="QUINONE OXIDOREDUCTASE"/>
    <property type="match status" value="1"/>
</dbReference>
<evidence type="ECO:0000256" key="1">
    <source>
        <dbReference type="ARBA" id="ARBA00022857"/>
    </source>
</evidence>
<dbReference type="SMART" id="SM00829">
    <property type="entry name" value="PKS_ER"/>
    <property type="match status" value="1"/>
</dbReference>
<dbReference type="SUPFAM" id="SSF50129">
    <property type="entry name" value="GroES-like"/>
    <property type="match status" value="1"/>
</dbReference>
<dbReference type="InterPro" id="IPR013149">
    <property type="entry name" value="ADH-like_C"/>
</dbReference>
<feature type="domain" description="Enoyl reductase (ER)" evidence="2">
    <location>
        <begin position="10"/>
        <end position="338"/>
    </location>
</feature>
<protein>
    <recommendedName>
        <fullName evidence="2">Enoyl reductase (ER) domain-containing protein</fullName>
    </recommendedName>
</protein>
<dbReference type="PANTHER" id="PTHR44154:SF1">
    <property type="entry name" value="QUINONE OXIDOREDUCTASE"/>
    <property type="match status" value="1"/>
</dbReference>